<gene>
    <name evidence="2" type="ORF">L345_09603</name>
</gene>
<dbReference type="Gene3D" id="2.60.40.150">
    <property type="entry name" value="C2 domain"/>
    <property type="match status" value="1"/>
</dbReference>
<evidence type="ECO:0000313" key="2">
    <source>
        <dbReference type="EMBL" id="ETE64628.1"/>
    </source>
</evidence>
<dbReference type="EMBL" id="AZIM01002167">
    <property type="protein sequence ID" value="ETE64628.1"/>
    <property type="molecule type" value="Genomic_DNA"/>
</dbReference>
<feature type="domain" description="C2" evidence="1">
    <location>
        <begin position="138"/>
        <end position="165"/>
    </location>
</feature>
<dbReference type="Proteomes" id="UP000018936">
    <property type="component" value="Unassembled WGS sequence"/>
</dbReference>
<dbReference type="AlphaFoldDB" id="V8NSG1"/>
<dbReference type="GO" id="GO:0005886">
    <property type="term" value="C:plasma membrane"/>
    <property type="evidence" value="ECO:0007669"/>
    <property type="project" value="TreeGrafter"/>
</dbReference>
<dbReference type="InterPro" id="IPR035892">
    <property type="entry name" value="C2_domain_sf"/>
</dbReference>
<proteinExistence type="predicted"/>
<dbReference type="OrthoDB" id="195679at2759"/>
<feature type="non-terminal residue" evidence="2">
    <location>
        <position position="1"/>
    </location>
</feature>
<protein>
    <recommendedName>
        <fullName evidence="1">C2 domain-containing protein</fullName>
    </recommendedName>
</protein>
<dbReference type="GO" id="GO:0070382">
    <property type="term" value="C:exocytic vesicle"/>
    <property type="evidence" value="ECO:0007669"/>
    <property type="project" value="TreeGrafter"/>
</dbReference>
<dbReference type="SUPFAM" id="SSF49562">
    <property type="entry name" value="C2 domain (Calcium/lipid-binding domain, CaLB)"/>
    <property type="match status" value="1"/>
</dbReference>
<dbReference type="PANTHER" id="PTHR45716">
    <property type="entry name" value="BITESIZE, ISOFORM I"/>
    <property type="match status" value="1"/>
</dbReference>
<dbReference type="PANTHER" id="PTHR45716:SF3">
    <property type="entry name" value="SYNAPTOTAGMIN-LIKE PROTEIN 1"/>
    <property type="match status" value="1"/>
</dbReference>
<keyword evidence="3" id="KW-1185">Reference proteome</keyword>
<organism evidence="2 3">
    <name type="scientific">Ophiophagus hannah</name>
    <name type="common">King cobra</name>
    <name type="synonym">Naja hannah</name>
    <dbReference type="NCBI Taxonomy" id="8665"/>
    <lineage>
        <taxon>Eukaryota</taxon>
        <taxon>Metazoa</taxon>
        <taxon>Chordata</taxon>
        <taxon>Craniata</taxon>
        <taxon>Vertebrata</taxon>
        <taxon>Euteleostomi</taxon>
        <taxon>Lepidosauria</taxon>
        <taxon>Squamata</taxon>
        <taxon>Bifurcata</taxon>
        <taxon>Unidentata</taxon>
        <taxon>Episquamata</taxon>
        <taxon>Toxicofera</taxon>
        <taxon>Serpentes</taxon>
        <taxon>Colubroidea</taxon>
        <taxon>Elapidae</taxon>
        <taxon>Elapinae</taxon>
        <taxon>Ophiophagus</taxon>
    </lineage>
</organism>
<dbReference type="GO" id="GO:0042043">
    <property type="term" value="F:neurexin family protein binding"/>
    <property type="evidence" value="ECO:0007669"/>
    <property type="project" value="TreeGrafter"/>
</dbReference>
<evidence type="ECO:0000313" key="3">
    <source>
        <dbReference type="Proteomes" id="UP000018936"/>
    </source>
</evidence>
<reference evidence="2 3" key="1">
    <citation type="journal article" date="2013" name="Proc. Natl. Acad. Sci. U.S.A.">
        <title>The king cobra genome reveals dynamic gene evolution and adaptation in the snake venom system.</title>
        <authorList>
            <person name="Vonk F.J."/>
            <person name="Casewell N.R."/>
            <person name="Henkel C.V."/>
            <person name="Heimberg A.M."/>
            <person name="Jansen H.J."/>
            <person name="McCleary R.J."/>
            <person name="Kerkkamp H.M."/>
            <person name="Vos R.A."/>
            <person name="Guerreiro I."/>
            <person name="Calvete J.J."/>
            <person name="Wuster W."/>
            <person name="Woods A.E."/>
            <person name="Logan J.M."/>
            <person name="Harrison R.A."/>
            <person name="Castoe T.A."/>
            <person name="de Koning A.P."/>
            <person name="Pollock D.D."/>
            <person name="Yandell M."/>
            <person name="Calderon D."/>
            <person name="Renjifo C."/>
            <person name="Currier R.B."/>
            <person name="Salgado D."/>
            <person name="Pla D."/>
            <person name="Sanz L."/>
            <person name="Hyder A.S."/>
            <person name="Ribeiro J.M."/>
            <person name="Arntzen J.W."/>
            <person name="van den Thillart G.E."/>
            <person name="Boetzer M."/>
            <person name="Pirovano W."/>
            <person name="Dirks R.P."/>
            <person name="Spaink H.P."/>
            <person name="Duboule D."/>
            <person name="McGlinn E."/>
            <person name="Kini R.M."/>
            <person name="Richardson M.K."/>
        </authorList>
    </citation>
    <scope>NUCLEOTIDE SEQUENCE</scope>
    <source>
        <tissue evidence="2">Blood</tissue>
    </source>
</reference>
<comment type="caution">
    <text evidence="2">The sequence shown here is derived from an EMBL/GenBank/DDBJ whole genome shotgun (WGS) entry which is preliminary data.</text>
</comment>
<sequence>MIPCKTRAPVNSKYRQGQFDRDGFSEKLKEWLCSPLQNTPFMRAKILPCSPSRRLSMINGIHQYKVMKQLGHQRHAALPTALAIPATPDMVSNHGKLNLALKFIPAGSEEPGFPPTGELHMWVKNAENLVPRYILPDDTKLSRQKTRIVKKNLNPTFNHTMVYDGFEVP</sequence>
<name>V8NSG1_OPHHA</name>
<dbReference type="Pfam" id="PF00168">
    <property type="entry name" value="C2"/>
    <property type="match status" value="1"/>
</dbReference>
<dbReference type="InterPro" id="IPR000008">
    <property type="entry name" value="C2_dom"/>
</dbReference>
<evidence type="ECO:0000259" key="1">
    <source>
        <dbReference type="Pfam" id="PF00168"/>
    </source>
</evidence>
<dbReference type="GO" id="GO:0006887">
    <property type="term" value="P:exocytosis"/>
    <property type="evidence" value="ECO:0007669"/>
    <property type="project" value="TreeGrafter"/>
</dbReference>
<accession>V8NSG1</accession>